<sequence length="81" mass="8298">MSSRASLAMRMLGSSSLIILFMAARGIVSSSSSPAAGPPVPSFFSVSSAACLEFMTMTGDDVPSNKQCLQHSASTVAVLPD</sequence>
<evidence type="ECO:0000313" key="2">
    <source>
        <dbReference type="EMBL" id="MXU84529.1"/>
    </source>
</evidence>
<protein>
    <submittedName>
        <fullName evidence="2">Putative secreted protein</fullName>
    </submittedName>
</protein>
<organism evidence="2">
    <name type="scientific">Ixodes ricinus</name>
    <name type="common">Common tick</name>
    <name type="synonym">Acarus ricinus</name>
    <dbReference type="NCBI Taxonomy" id="34613"/>
    <lineage>
        <taxon>Eukaryota</taxon>
        <taxon>Metazoa</taxon>
        <taxon>Ecdysozoa</taxon>
        <taxon>Arthropoda</taxon>
        <taxon>Chelicerata</taxon>
        <taxon>Arachnida</taxon>
        <taxon>Acari</taxon>
        <taxon>Parasitiformes</taxon>
        <taxon>Ixodida</taxon>
        <taxon>Ixodoidea</taxon>
        <taxon>Ixodidae</taxon>
        <taxon>Ixodinae</taxon>
        <taxon>Ixodes</taxon>
    </lineage>
</organism>
<proteinExistence type="predicted"/>
<accession>A0A6B0TWP6</accession>
<evidence type="ECO:0000256" key="1">
    <source>
        <dbReference type="SAM" id="SignalP"/>
    </source>
</evidence>
<feature type="chain" id="PRO_5025533284" evidence="1">
    <location>
        <begin position="27"/>
        <end position="81"/>
    </location>
</feature>
<reference evidence="2" key="1">
    <citation type="submission" date="2019-12" db="EMBL/GenBank/DDBJ databases">
        <title>An insight into the sialome of adult female Ixodes ricinus ticks feeding for 6 days.</title>
        <authorList>
            <person name="Perner J."/>
            <person name="Ribeiro J.M.C."/>
        </authorList>
    </citation>
    <scope>NUCLEOTIDE SEQUENCE</scope>
    <source>
        <strain evidence="2">Semi-engorged</strain>
        <tissue evidence="2">Salivary glands</tissue>
    </source>
</reference>
<name>A0A6B0TWP6_IXORI</name>
<feature type="signal peptide" evidence="1">
    <location>
        <begin position="1"/>
        <end position="26"/>
    </location>
</feature>
<keyword evidence="1" id="KW-0732">Signal</keyword>
<dbReference type="AlphaFoldDB" id="A0A6B0TWP6"/>
<dbReference type="EMBL" id="GIFC01002446">
    <property type="protein sequence ID" value="MXU84529.1"/>
    <property type="molecule type" value="Transcribed_RNA"/>
</dbReference>